<dbReference type="AlphaFoldDB" id="A0A0L6U1A3"/>
<evidence type="ECO:0000313" key="2">
    <source>
        <dbReference type="Proteomes" id="UP000036873"/>
    </source>
</evidence>
<keyword evidence="2" id="KW-1185">Reference proteome</keyword>
<protein>
    <recommendedName>
        <fullName evidence="3">Metal-binding protein</fullName>
    </recommendedName>
</protein>
<dbReference type="EMBL" id="LGYO01000016">
    <property type="protein sequence ID" value="KNZ42284.1"/>
    <property type="molecule type" value="Genomic_DNA"/>
</dbReference>
<comment type="caution">
    <text evidence="1">The sequence shown here is derived from an EMBL/GenBank/DDBJ whole genome shotgun (WGS) entry which is preliminary data.</text>
</comment>
<proteinExistence type="predicted"/>
<dbReference type="InterPro" id="IPR019271">
    <property type="entry name" value="DUF2284_metal-binding"/>
</dbReference>
<dbReference type="STRING" id="52689.AKG39_07150"/>
<sequence length="176" mass="19983">MKAYLQSGNFSEIKAIDDTQSIHITKEVRDRCADNYCGFYGKNYMCPPAVGDLEYYRELILTYPKGLLFSKIYSLKNKYDHKGMIKSGLEFREEIQKISEAAKAEHFDYLFFTAGTCSICETCAILSAEPCRFPDETMPSLEASGIDVVTLSRDLGMTYNNGSNKVTYFGLVLYRD</sequence>
<reference evidence="2" key="1">
    <citation type="submission" date="2015-07" db="EMBL/GenBank/DDBJ databases">
        <title>Draft genome sequence of Acetobacterium bakii DSM 8293, a potential psychrophilic chemical producer through syngas fermentation.</title>
        <authorList>
            <person name="Song Y."/>
            <person name="Hwang S."/>
            <person name="Cho B.-K."/>
        </authorList>
    </citation>
    <scope>NUCLEOTIDE SEQUENCE [LARGE SCALE GENOMIC DNA]</scope>
    <source>
        <strain evidence="2">DSM 8239</strain>
    </source>
</reference>
<evidence type="ECO:0008006" key="3">
    <source>
        <dbReference type="Google" id="ProtNLM"/>
    </source>
</evidence>
<dbReference type="RefSeq" id="WP_050739697.1">
    <property type="nucleotide sequence ID" value="NZ_LGYO01000016.1"/>
</dbReference>
<dbReference type="Pfam" id="PF10050">
    <property type="entry name" value="DUF2284"/>
    <property type="match status" value="1"/>
</dbReference>
<dbReference type="Proteomes" id="UP000036873">
    <property type="component" value="Unassembled WGS sequence"/>
</dbReference>
<gene>
    <name evidence="1" type="ORF">AKG39_07150</name>
</gene>
<accession>A0A0L6U1A3</accession>
<evidence type="ECO:0000313" key="1">
    <source>
        <dbReference type="EMBL" id="KNZ42284.1"/>
    </source>
</evidence>
<organism evidence="1 2">
    <name type="scientific">Acetobacterium bakii</name>
    <dbReference type="NCBI Taxonomy" id="52689"/>
    <lineage>
        <taxon>Bacteria</taxon>
        <taxon>Bacillati</taxon>
        <taxon>Bacillota</taxon>
        <taxon>Clostridia</taxon>
        <taxon>Eubacteriales</taxon>
        <taxon>Eubacteriaceae</taxon>
        <taxon>Acetobacterium</taxon>
    </lineage>
</organism>
<dbReference type="OrthoDB" id="5420534at2"/>
<dbReference type="PATRIC" id="fig|52689.4.peg.540"/>
<name>A0A0L6U1A3_9FIRM</name>